<evidence type="ECO:0000256" key="1">
    <source>
        <dbReference type="SAM" id="MobiDB-lite"/>
    </source>
</evidence>
<dbReference type="HOGENOM" id="CLU_019545_1_0_1"/>
<evidence type="ECO:0000313" key="4">
    <source>
        <dbReference type="EnsemblPlants" id="KEH17115"/>
    </source>
</evidence>
<proteinExistence type="predicted"/>
<dbReference type="Pfam" id="PF20167">
    <property type="entry name" value="Transposase_32"/>
    <property type="match status" value="1"/>
</dbReference>
<dbReference type="AlphaFoldDB" id="A0A072TU74"/>
<gene>
    <name evidence="3" type="ORF">MTR_0043s0140</name>
</gene>
<protein>
    <recommendedName>
        <fullName evidence="2">Putative plant transposon protein domain-containing protein</fullName>
    </recommendedName>
</protein>
<feature type="region of interest" description="Disordered" evidence="1">
    <location>
        <begin position="442"/>
        <end position="468"/>
    </location>
</feature>
<reference evidence="3 5" key="2">
    <citation type="journal article" date="2014" name="BMC Genomics">
        <title>An improved genome release (version Mt4.0) for the model legume Medicago truncatula.</title>
        <authorList>
            <person name="Tang H."/>
            <person name="Krishnakumar V."/>
            <person name="Bidwell S."/>
            <person name="Rosen B."/>
            <person name="Chan A."/>
            <person name="Zhou S."/>
            <person name="Gentzbittel L."/>
            <person name="Childs K.L."/>
            <person name="Yandell M."/>
            <person name="Gundlach H."/>
            <person name="Mayer K.F."/>
            <person name="Schwartz D.C."/>
            <person name="Town C.D."/>
        </authorList>
    </citation>
    <scope>GENOME REANNOTATION</scope>
    <source>
        <strain evidence="3">A17</strain>
        <strain evidence="4 5">cv. Jemalong A17</strain>
    </source>
</reference>
<reference evidence="4" key="3">
    <citation type="submission" date="2015-06" db="UniProtKB">
        <authorList>
            <consortium name="EnsemblPlants"/>
        </authorList>
    </citation>
    <scope>IDENTIFICATION</scope>
    <source>
        <strain evidence="4">cv. Jemalong A17</strain>
    </source>
</reference>
<dbReference type="EnsemblPlants" id="KEH17115">
    <property type="protein sequence ID" value="KEH17115"/>
    <property type="gene ID" value="MTR_0043s0140"/>
</dbReference>
<feature type="domain" description="Putative plant transposon protein" evidence="2">
    <location>
        <begin position="27"/>
        <end position="206"/>
    </location>
</feature>
<dbReference type="Proteomes" id="UP000002051">
    <property type="component" value="Unassembled WGS sequence"/>
</dbReference>
<reference evidence="3 5" key="1">
    <citation type="journal article" date="2011" name="Nature">
        <title>The Medicago genome provides insight into the evolution of rhizobial symbioses.</title>
        <authorList>
            <person name="Young N.D."/>
            <person name="Debelle F."/>
            <person name="Oldroyd G.E."/>
            <person name="Geurts R."/>
            <person name="Cannon S.B."/>
            <person name="Udvardi M.K."/>
            <person name="Benedito V.A."/>
            <person name="Mayer K.F."/>
            <person name="Gouzy J."/>
            <person name="Schoof H."/>
            <person name="Van de Peer Y."/>
            <person name="Proost S."/>
            <person name="Cook D.R."/>
            <person name="Meyers B.C."/>
            <person name="Spannagl M."/>
            <person name="Cheung F."/>
            <person name="De Mita S."/>
            <person name="Krishnakumar V."/>
            <person name="Gundlach H."/>
            <person name="Zhou S."/>
            <person name="Mudge J."/>
            <person name="Bharti A.K."/>
            <person name="Murray J.D."/>
            <person name="Naoumkina M.A."/>
            <person name="Rosen B."/>
            <person name="Silverstein K.A."/>
            <person name="Tang H."/>
            <person name="Rombauts S."/>
            <person name="Zhao P.X."/>
            <person name="Zhou P."/>
            <person name="Barbe V."/>
            <person name="Bardou P."/>
            <person name="Bechner M."/>
            <person name="Bellec A."/>
            <person name="Berger A."/>
            <person name="Berges H."/>
            <person name="Bidwell S."/>
            <person name="Bisseling T."/>
            <person name="Choisne N."/>
            <person name="Couloux A."/>
            <person name="Denny R."/>
            <person name="Deshpande S."/>
            <person name="Dai X."/>
            <person name="Doyle J.J."/>
            <person name="Dudez A.M."/>
            <person name="Farmer A.D."/>
            <person name="Fouteau S."/>
            <person name="Franken C."/>
            <person name="Gibelin C."/>
            <person name="Gish J."/>
            <person name="Goldstein S."/>
            <person name="Gonzalez A.J."/>
            <person name="Green P.J."/>
            <person name="Hallab A."/>
            <person name="Hartog M."/>
            <person name="Hua A."/>
            <person name="Humphray S.J."/>
            <person name="Jeong D.H."/>
            <person name="Jing Y."/>
            <person name="Jocker A."/>
            <person name="Kenton S.M."/>
            <person name="Kim D.J."/>
            <person name="Klee K."/>
            <person name="Lai H."/>
            <person name="Lang C."/>
            <person name="Lin S."/>
            <person name="Macmil S.L."/>
            <person name="Magdelenat G."/>
            <person name="Matthews L."/>
            <person name="McCorrison J."/>
            <person name="Monaghan E.L."/>
            <person name="Mun J.H."/>
            <person name="Najar F.Z."/>
            <person name="Nicholson C."/>
            <person name="Noirot C."/>
            <person name="O'Bleness M."/>
            <person name="Paule C.R."/>
            <person name="Poulain J."/>
            <person name="Prion F."/>
            <person name="Qin B."/>
            <person name="Qu C."/>
            <person name="Retzel E.F."/>
            <person name="Riddle C."/>
            <person name="Sallet E."/>
            <person name="Samain S."/>
            <person name="Samson N."/>
            <person name="Sanders I."/>
            <person name="Saurat O."/>
            <person name="Scarpelli C."/>
            <person name="Schiex T."/>
            <person name="Segurens B."/>
            <person name="Severin A.J."/>
            <person name="Sherrier D.J."/>
            <person name="Shi R."/>
            <person name="Sims S."/>
            <person name="Singer S.R."/>
            <person name="Sinharoy S."/>
            <person name="Sterck L."/>
            <person name="Viollet A."/>
            <person name="Wang B.B."/>
            <person name="Wang K."/>
            <person name="Wang M."/>
            <person name="Wang X."/>
            <person name="Warfsmann J."/>
            <person name="Weissenbach J."/>
            <person name="White D.D."/>
            <person name="White J.D."/>
            <person name="Wiley G.B."/>
            <person name="Wincker P."/>
            <person name="Xing Y."/>
            <person name="Yang L."/>
            <person name="Yao Z."/>
            <person name="Ying F."/>
            <person name="Zhai J."/>
            <person name="Zhou L."/>
            <person name="Zuber A."/>
            <person name="Denarie J."/>
            <person name="Dixon R.A."/>
            <person name="May G.D."/>
            <person name="Schwartz D.C."/>
            <person name="Rogers J."/>
            <person name="Quetier F."/>
            <person name="Town C.D."/>
            <person name="Roe B.A."/>
        </authorList>
    </citation>
    <scope>NUCLEOTIDE SEQUENCE [LARGE SCALE GENOMIC DNA]</scope>
    <source>
        <strain evidence="3">A17</strain>
        <strain evidence="4 5">cv. Jemalong A17</strain>
    </source>
</reference>
<accession>A0A072TU74</accession>
<dbReference type="InterPro" id="IPR046796">
    <property type="entry name" value="Transposase_32_dom"/>
</dbReference>
<evidence type="ECO:0000313" key="3">
    <source>
        <dbReference type="EMBL" id="KEH17115.1"/>
    </source>
</evidence>
<name>A0A072TU74_MEDTR</name>
<organism evidence="3 5">
    <name type="scientific">Medicago truncatula</name>
    <name type="common">Barrel medic</name>
    <name type="synonym">Medicago tribuloides</name>
    <dbReference type="NCBI Taxonomy" id="3880"/>
    <lineage>
        <taxon>Eukaryota</taxon>
        <taxon>Viridiplantae</taxon>
        <taxon>Streptophyta</taxon>
        <taxon>Embryophyta</taxon>
        <taxon>Tracheophyta</taxon>
        <taxon>Spermatophyta</taxon>
        <taxon>Magnoliopsida</taxon>
        <taxon>eudicotyledons</taxon>
        <taxon>Gunneridae</taxon>
        <taxon>Pentapetalae</taxon>
        <taxon>rosids</taxon>
        <taxon>fabids</taxon>
        <taxon>Fabales</taxon>
        <taxon>Fabaceae</taxon>
        <taxon>Papilionoideae</taxon>
        <taxon>50 kb inversion clade</taxon>
        <taxon>NPAAA clade</taxon>
        <taxon>Hologalegina</taxon>
        <taxon>IRL clade</taxon>
        <taxon>Trifolieae</taxon>
        <taxon>Medicago</taxon>
    </lineage>
</organism>
<sequence length="625" mass="69831">MSRKKYFEFESLETKGWNLKKFTDPKEWINFVSLQEHTYEDLVREFYTNLSAKQKKNENENFLISFIKGVQITITQDFLSEALKIPNEGNKVFSYSWYNDARVDRNQLIIKYTKENHTFNSTNLEDVPKILHNMVRSTLVPKCGSFDVVSDMDLCIIHHLITKTKLNICFLIIQHMIDSCLAIKQSVAGLPYGMHLTSIFQKANIPLEGEKRKLDFMKFTSKNLGQLRITTSNMPTFTTSGSAKRLSNQNVQKTRKKRKTSLSISCRTILSSLQAWKGDFSRRKLSVQSSAWRRNAQKVDDASIQEEAEIAKQAIEVHEVIPQAAKENSVDQNKRLEENTEYDTQNVNDDTQEVAELLASNMSIEEEVQEEQMDFSTGFDLNVEDINTDFNNEVSQEDKETAQVVQETFAAQNVETTAAHNVEVSKAQNVEDVQIMANQDDQELDDQHASNEPLQGGQLSADPAPLASGSLPSIEVQLMAQTAQNVNLSSSTMGSVVGASNFLVSDLPTPNTIPSYTPQPPQIKTTTTSKLPNMSAFFDSLNTFVIANIEKVEPSGVAPPAKTSRAEKRASKALRVSAKTHKIVCALADWTVKVHAPGLAISPPIFDDPSLFEAEPSSDSGDSTP</sequence>
<dbReference type="EMBL" id="KL402768">
    <property type="protein sequence ID" value="KEH17115.1"/>
    <property type="molecule type" value="Genomic_DNA"/>
</dbReference>
<evidence type="ECO:0000313" key="5">
    <source>
        <dbReference type="Proteomes" id="UP000002051"/>
    </source>
</evidence>
<keyword evidence="5" id="KW-1185">Reference proteome</keyword>
<evidence type="ECO:0000259" key="2">
    <source>
        <dbReference type="Pfam" id="PF20167"/>
    </source>
</evidence>